<feature type="signal peptide" evidence="2">
    <location>
        <begin position="1"/>
        <end position="27"/>
    </location>
</feature>
<evidence type="ECO:0000313" key="3">
    <source>
        <dbReference type="EMBL" id="PYH47888.1"/>
    </source>
</evidence>
<keyword evidence="2" id="KW-0732">Signal</keyword>
<dbReference type="EMBL" id="KZ821223">
    <property type="protein sequence ID" value="PYH47888.1"/>
    <property type="molecule type" value="Genomic_DNA"/>
</dbReference>
<name>A0A319A7Y5_9EURO</name>
<protein>
    <submittedName>
        <fullName evidence="3">Uncharacterized protein</fullName>
    </submittedName>
</protein>
<keyword evidence="4" id="KW-1185">Reference proteome</keyword>
<dbReference type="Proteomes" id="UP000248349">
    <property type="component" value="Unassembled WGS sequence"/>
</dbReference>
<feature type="compositionally biased region" description="Low complexity" evidence="1">
    <location>
        <begin position="39"/>
        <end position="48"/>
    </location>
</feature>
<feature type="compositionally biased region" description="Polar residues" evidence="1">
    <location>
        <begin position="58"/>
        <end position="74"/>
    </location>
</feature>
<reference evidence="3 4" key="1">
    <citation type="submission" date="2016-12" db="EMBL/GenBank/DDBJ databases">
        <title>The genomes of Aspergillus section Nigri reveals drivers in fungal speciation.</title>
        <authorList>
            <consortium name="DOE Joint Genome Institute"/>
            <person name="Vesth T.C."/>
            <person name="Nybo J."/>
            <person name="Theobald S."/>
            <person name="Brandl J."/>
            <person name="Frisvad J.C."/>
            <person name="Nielsen K.F."/>
            <person name="Lyhne E.K."/>
            <person name="Kogle M.E."/>
            <person name="Kuo A."/>
            <person name="Riley R."/>
            <person name="Clum A."/>
            <person name="Nolan M."/>
            <person name="Lipzen A."/>
            <person name="Salamov A."/>
            <person name="Henrissat B."/>
            <person name="Wiebenga A."/>
            <person name="De Vries R.P."/>
            <person name="Grigoriev I.V."/>
            <person name="Mortensen U.H."/>
            <person name="Andersen M.R."/>
            <person name="Baker S.E."/>
        </authorList>
    </citation>
    <scope>NUCLEOTIDE SEQUENCE [LARGE SCALE GENOMIC DNA]</scope>
    <source>
        <strain evidence="3 4">JOP 1030-1</strain>
    </source>
</reference>
<proteinExistence type="predicted"/>
<evidence type="ECO:0000256" key="1">
    <source>
        <dbReference type="SAM" id="MobiDB-lite"/>
    </source>
</evidence>
<organism evidence="3 4">
    <name type="scientific">Aspergillus saccharolyticus JOP 1030-1</name>
    <dbReference type="NCBI Taxonomy" id="1450539"/>
    <lineage>
        <taxon>Eukaryota</taxon>
        <taxon>Fungi</taxon>
        <taxon>Dikarya</taxon>
        <taxon>Ascomycota</taxon>
        <taxon>Pezizomycotina</taxon>
        <taxon>Eurotiomycetes</taxon>
        <taxon>Eurotiomycetidae</taxon>
        <taxon>Eurotiales</taxon>
        <taxon>Aspergillaceae</taxon>
        <taxon>Aspergillus</taxon>
        <taxon>Aspergillus subgen. Circumdati</taxon>
    </lineage>
</organism>
<dbReference type="RefSeq" id="XP_025433870.1">
    <property type="nucleotide sequence ID" value="XM_025571019.1"/>
</dbReference>
<feature type="chain" id="PRO_5016452854" evidence="2">
    <location>
        <begin position="28"/>
        <end position="96"/>
    </location>
</feature>
<evidence type="ECO:0000256" key="2">
    <source>
        <dbReference type="SAM" id="SignalP"/>
    </source>
</evidence>
<dbReference type="AlphaFoldDB" id="A0A319A7Y5"/>
<dbReference type="GeneID" id="37072247"/>
<feature type="compositionally biased region" description="Basic and acidic residues" evidence="1">
    <location>
        <begin position="81"/>
        <end position="96"/>
    </location>
</feature>
<feature type="region of interest" description="Disordered" evidence="1">
    <location>
        <begin position="28"/>
        <end position="96"/>
    </location>
</feature>
<gene>
    <name evidence="3" type="ORF">BP01DRAFT_199746</name>
</gene>
<evidence type="ECO:0000313" key="4">
    <source>
        <dbReference type="Proteomes" id="UP000248349"/>
    </source>
</evidence>
<accession>A0A319A7Y5</accession>
<sequence>MRDAKSNHQIEDLWLLLLLCRQLLVKALPPKPPRVKAQTTPTTTTTTPDWLPDKLTRLLQTRQKNPSPRSSSMRQLGAGDRPVERDLSEKSEVVVP</sequence>